<sequence length="556" mass="58650">MPDAGNDHRKKLKKMAPPPPLAGVVMVAAVLLLLLPEAAETRTLLSLDDFGAVGDGIANDTQAMVDAWSAACATDDHTFLHVPAAKSYLIWPVTLAGPCREEIKLFISGNIVAPESPDEWLEGDDGGKWLHFLGVSDLTLSGGGVIDGRGQRWWARSCKAKRNATENCTSHAAPKALHFEDCQGISVMGITLQNSQESHLTFTRCSHVKANYLRITSPEDSPDTTGVHVVSSRNVHIMDDSISTGHDCVSIVGNSTDVRLRAISCGPGHGISIGGLGENRSYHRVEKIKMDTLFISNTENGVRVKTLQGGCGTARKMKFGDILMKNVKNPIDITGTSASERAVTFACSEAAPCSKLSLENVNLTMAGGHNASAYCHQAFGKSVGVVVPDSCLGKEDYLRRQVSAADAGMQEQGGGEDDDRNRANAARDAPSCAQASAAAAMCSVTRALTLPPASDSITSLTFASTSSAATRPPRCHPTISTATPISSTITTLFIICSAYSGQHSIGTPAAIPSSTEFHPQCVTNAPGTPLHHSHNTPHLPAAALMQSKYYGAPTGD</sequence>
<reference evidence="10" key="1">
    <citation type="submission" date="2015-04" db="UniProtKB">
        <authorList>
            <consortium name="EnsemblPlants"/>
        </authorList>
    </citation>
    <scope>IDENTIFICATION</scope>
</reference>
<dbReference type="AlphaFoldDB" id="A0A0E0L574"/>
<evidence type="ECO:0000256" key="6">
    <source>
        <dbReference type="ARBA" id="ARBA00023295"/>
    </source>
</evidence>
<dbReference type="HOGENOM" id="CLU_016031_2_3_1"/>
<reference evidence="10" key="2">
    <citation type="submission" date="2018-05" db="EMBL/GenBank/DDBJ databases">
        <title>OpunRS2 (Oryza punctata Reference Sequence Version 2).</title>
        <authorList>
            <person name="Zhang J."/>
            <person name="Kudrna D."/>
            <person name="Lee S."/>
            <person name="Talag J."/>
            <person name="Welchert J."/>
            <person name="Wing R.A."/>
        </authorList>
    </citation>
    <scope>NUCLEOTIDE SEQUENCE [LARGE SCALE GENOMIC DNA]</scope>
</reference>
<feature type="region of interest" description="Disordered" evidence="9">
    <location>
        <begin position="405"/>
        <end position="428"/>
    </location>
</feature>
<evidence type="ECO:0000256" key="5">
    <source>
        <dbReference type="ARBA" id="ARBA00022801"/>
    </source>
</evidence>
<dbReference type="GO" id="GO:0071555">
    <property type="term" value="P:cell wall organization"/>
    <property type="evidence" value="ECO:0007669"/>
    <property type="project" value="UniProtKB-KW"/>
</dbReference>
<evidence type="ECO:0008006" key="12">
    <source>
        <dbReference type="Google" id="ProtNLM"/>
    </source>
</evidence>
<dbReference type="GO" id="GO:0005975">
    <property type="term" value="P:carbohydrate metabolic process"/>
    <property type="evidence" value="ECO:0007669"/>
    <property type="project" value="InterPro"/>
</dbReference>
<keyword evidence="4" id="KW-0964">Secreted</keyword>
<evidence type="ECO:0000313" key="11">
    <source>
        <dbReference type="Proteomes" id="UP000026962"/>
    </source>
</evidence>
<comment type="similarity">
    <text evidence="2 8">Belongs to the glycosyl hydrolase 28 family.</text>
</comment>
<dbReference type="Proteomes" id="UP000026962">
    <property type="component" value="Chromosome 5"/>
</dbReference>
<keyword evidence="6 8" id="KW-0326">Glycosidase</keyword>
<comment type="subcellular location">
    <subcellularLocation>
        <location evidence="1">Secreted</location>
        <location evidence="1">Cell wall</location>
    </subcellularLocation>
</comment>
<keyword evidence="11" id="KW-1185">Reference proteome</keyword>
<dbReference type="EnsemblPlants" id="OPUNC05G21910.1">
    <property type="protein sequence ID" value="OPUNC05G21910.1"/>
    <property type="gene ID" value="OPUNC05G21910"/>
</dbReference>
<dbReference type="InterPro" id="IPR011050">
    <property type="entry name" value="Pectin_lyase_fold/virulence"/>
</dbReference>
<evidence type="ECO:0000256" key="3">
    <source>
        <dbReference type="ARBA" id="ARBA00022512"/>
    </source>
</evidence>
<evidence type="ECO:0000256" key="7">
    <source>
        <dbReference type="ARBA" id="ARBA00023316"/>
    </source>
</evidence>
<evidence type="ECO:0000256" key="4">
    <source>
        <dbReference type="ARBA" id="ARBA00022525"/>
    </source>
</evidence>
<dbReference type="PANTHER" id="PTHR31375">
    <property type="match status" value="1"/>
</dbReference>
<keyword evidence="7" id="KW-0961">Cell wall biogenesis/degradation</keyword>
<proteinExistence type="inferred from homology"/>
<protein>
    <recommendedName>
        <fullName evidence="12">Polygalacturonase</fullName>
    </recommendedName>
</protein>
<name>A0A0E0L574_ORYPU</name>
<accession>A0A0E0L574</accession>
<organism evidence="10">
    <name type="scientific">Oryza punctata</name>
    <name type="common">Red rice</name>
    <dbReference type="NCBI Taxonomy" id="4537"/>
    <lineage>
        <taxon>Eukaryota</taxon>
        <taxon>Viridiplantae</taxon>
        <taxon>Streptophyta</taxon>
        <taxon>Embryophyta</taxon>
        <taxon>Tracheophyta</taxon>
        <taxon>Spermatophyta</taxon>
        <taxon>Magnoliopsida</taxon>
        <taxon>Liliopsida</taxon>
        <taxon>Poales</taxon>
        <taxon>Poaceae</taxon>
        <taxon>BOP clade</taxon>
        <taxon>Oryzoideae</taxon>
        <taxon>Oryzeae</taxon>
        <taxon>Oryzinae</taxon>
        <taxon>Oryza</taxon>
    </lineage>
</organism>
<dbReference type="InterPro" id="IPR000743">
    <property type="entry name" value="Glyco_hydro_28"/>
</dbReference>
<dbReference type="Gene3D" id="2.160.20.10">
    <property type="entry name" value="Single-stranded right-handed beta-helix, Pectin lyase-like"/>
    <property type="match status" value="1"/>
</dbReference>
<dbReference type="InterPro" id="IPR012334">
    <property type="entry name" value="Pectin_lyas_fold"/>
</dbReference>
<evidence type="ECO:0000256" key="1">
    <source>
        <dbReference type="ARBA" id="ARBA00004191"/>
    </source>
</evidence>
<evidence type="ECO:0000256" key="2">
    <source>
        <dbReference type="ARBA" id="ARBA00008834"/>
    </source>
</evidence>
<evidence type="ECO:0000256" key="9">
    <source>
        <dbReference type="SAM" id="MobiDB-lite"/>
    </source>
</evidence>
<dbReference type="OMA" id="HAVTFSC"/>
<dbReference type="GO" id="GO:0004650">
    <property type="term" value="F:polygalacturonase activity"/>
    <property type="evidence" value="ECO:0007669"/>
    <property type="project" value="InterPro"/>
</dbReference>
<evidence type="ECO:0000256" key="8">
    <source>
        <dbReference type="RuleBase" id="RU361169"/>
    </source>
</evidence>
<dbReference type="Pfam" id="PF00295">
    <property type="entry name" value="Glyco_hydro_28"/>
    <property type="match status" value="1"/>
</dbReference>
<dbReference type="eggNOG" id="ENOG502QRJW">
    <property type="taxonomic scope" value="Eukaryota"/>
</dbReference>
<dbReference type="STRING" id="4537.A0A0E0L574"/>
<keyword evidence="5 8" id="KW-0378">Hydrolase</keyword>
<evidence type="ECO:0000313" key="10">
    <source>
        <dbReference type="EnsemblPlants" id="OPUNC05G21910.1"/>
    </source>
</evidence>
<keyword evidence="3" id="KW-0134">Cell wall</keyword>
<dbReference type="Gramene" id="OPUNC05G21910.1">
    <property type="protein sequence ID" value="OPUNC05G21910.1"/>
    <property type="gene ID" value="OPUNC05G21910"/>
</dbReference>
<dbReference type="SUPFAM" id="SSF51126">
    <property type="entry name" value="Pectin lyase-like"/>
    <property type="match status" value="1"/>
</dbReference>